<keyword evidence="3 5" id="KW-1133">Transmembrane helix</keyword>
<dbReference type="InterPro" id="IPR050579">
    <property type="entry name" value="PMP-22/EMP/MP20-like"/>
</dbReference>
<dbReference type="PANTHER" id="PTHR10671">
    <property type="entry name" value="EPITHELIAL MEMBRANE PROTEIN-RELATED"/>
    <property type="match status" value="1"/>
</dbReference>
<feature type="transmembrane region" description="Helical" evidence="5">
    <location>
        <begin position="12"/>
        <end position="35"/>
    </location>
</feature>
<dbReference type="EMBL" id="JBJQND010000018">
    <property type="protein sequence ID" value="KAL3837599.1"/>
    <property type="molecule type" value="Genomic_DNA"/>
</dbReference>
<comment type="caution">
    <text evidence="6">The sequence shown here is derived from an EMBL/GenBank/DDBJ whole genome shotgun (WGS) entry which is preliminary data.</text>
</comment>
<comment type="subcellular location">
    <subcellularLocation>
        <location evidence="1">Membrane</location>
        <topology evidence="1">Multi-pass membrane protein</topology>
    </subcellularLocation>
</comment>
<evidence type="ECO:0000256" key="2">
    <source>
        <dbReference type="ARBA" id="ARBA00022692"/>
    </source>
</evidence>
<dbReference type="Gene3D" id="1.20.140.150">
    <property type="match status" value="1"/>
</dbReference>
<keyword evidence="7" id="KW-1185">Reference proteome</keyword>
<dbReference type="GO" id="GO:0016020">
    <property type="term" value="C:membrane"/>
    <property type="evidence" value="ECO:0007669"/>
    <property type="project" value="UniProtKB-SubCell"/>
</dbReference>
<evidence type="ECO:0000256" key="3">
    <source>
        <dbReference type="ARBA" id="ARBA00022989"/>
    </source>
</evidence>
<accession>A0ABD3TKM2</accession>
<gene>
    <name evidence="6" type="ORF">ACJMK2_022946</name>
</gene>
<feature type="transmembrane region" description="Helical" evidence="5">
    <location>
        <begin position="87"/>
        <end position="106"/>
    </location>
</feature>
<keyword evidence="2 5" id="KW-0812">Transmembrane</keyword>
<evidence type="ECO:0000313" key="7">
    <source>
        <dbReference type="Proteomes" id="UP001634394"/>
    </source>
</evidence>
<evidence type="ECO:0000256" key="5">
    <source>
        <dbReference type="SAM" id="Phobius"/>
    </source>
</evidence>
<dbReference type="AlphaFoldDB" id="A0ABD3TKM2"/>
<evidence type="ECO:0000256" key="4">
    <source>
        <dbReference type="ARBA" id="ARBA00023136"/>
    </source>
</evidence>
<dbReference type="InterPro" id="IPR004031">
    <property type="entry name" value="PMP22/EMP/MP20/Claudin"/>
</dbReference>
<feature type="transmembrane region" description="Helical" evidence="5">
    <location>
        <begin position="147"/>
        <end position="169"/>
    </location>
</feature>
<evidence type="ECO:0000256" key="1">
    <source>
        <dbReference type="ARBA" id="ARBA00004141"/>
    </source>
</evidence>
<dbReference type="Proteomes" id="UP001634394">
    <property type="component" value="Unassembled WGS sequence"/>
</dbReference>
<feature type="transmembrane region" description="Helical" evidence="5">
    <location>
        <begin position="113"/>
        <end position="135"/>
    </location>
</feature>
<proteinExistence type="predicted"/>
<evidence type="ECO:0000313" key="6">
    <source>
        <dbReference type="EMBL" id="KAL3837599.1"/>
    </source>
</evidence>
<name>A0ABD3TKM2_SINWO</name>
<keyword evidence="4 5" id="KW-0472">Membrane</keyword>
<protein>
    <submittedName>
        <fullName evidence="6">Uncharacterized protein</fullName>
    </submittedName>
</protein>
<dbReference type="Pfam" id="PF00822">
    <property type="entry name" value="PMP22_Claudin"/>
    <property type="match status" value="1"/>
</dbReference>
<organism evidence="6 7">
    <name type="scientific">Sinanodonta woodiana</name>
    <name type="common">Chinese pond mussel</name>
    <name type="synonym">Anodonta woodiana</name>
    <dbReference type="NCBI Taxonomy" id="1069815"/>
    <lineage>
        <taxon>Eukaryota</taxon>
        <taxon>Metazoa</taxon>
        <taxon>Spiralia</taxon>
        <taxon>Lophotrochozoa</taxon>
        <taxon>Mollusca</taxon>
        <taxon>Bivalvia</taxon>
        <taxon>Autobranchia</taxon>
        <taxon>Heteroconchia</taxon>
        <taxon>Palaeoheterodonta</taxon>
        <taxon>Unionida</taxon>
        <taxon>Unionoidea</taxon>
        <taxon>Unionidae</taxon>
        <taxon>Unioninae</taxon>
        <taxon>Sinanodonta</taxon>
    </lineage>
</organism>
<reference evidence="6 7" key="1">
    <citation type="submission" date="2024-11" db="EMBL/GenBank/DDBJ databases">
        <title>Chromosome-level genome assembly of the freshwater bivalve Anodonta woodiana.</title>
        <authorList>
            <person name="Chen X."/>
        </authorList>
    </citation>
    <scope>NUCLEOTIDE SEQUENCE [LARGE SCALE GENOMIC DNA]</scope>
    <source>
        <strain evidence="6">MN2024</strain>
        <tissue evidence="6">Gills</tissue>
    </source>
</reference>
<sequence>MGFSDTSLLCKIVFILLSLCFITDLIGFSIPYWYWKEFMISSISGKDYAGLWDWCTETGKASCNKIEDNNRSDFFLYWLKAVRTFSALSWICFLVALVLIIVYMFWKSDKIALYMIAVCLSFVGAVCAMIAFSVYTVESTGIMKEYSASFALTIAVFVMGLVTGVLGVIDYIGVVVGKLKVAHAVESRGEN</sequence>
<dbReference type="PANTHER" id="PTHR10671:SF108">
    <property type="entry name" value="CLAUDIN FAMILY PROTEIN-RELATED"/>
    <property type="match status" value="1"/>
</dbReference>